<protein>
    <submittedName>
        <fullName evidence="2">Uncharacterized protein</fullName>
    </submittedName>
</protein>
<gene>
    <name evidence="2" type="ORF">UFOVP115_61</name>
</gene>
<dbReference type="EMBL" id="LR796236">
    <property type="protein sequence ID" value="CAB4129609.1"/>
    <property type="molecule type" value="Genomic_DNA"/>
</dbReference>
<proteinExistence type="predicted"/>
<feature type="compositionally biased region" description="Low complexity" evidence="1">
    <location>
        <begin position="30"/>
        <end position="40"/>
    </location>
</feature>
<name>A0A6J5LD04_9CAUD</name>
<reference evidence="2" key="1">
    <citation type="submission" date="2020-04" db="EMBL/GenBank/DDBJ databases">
        <authorList>
            <person name="Chiriac C."/>
            <person name="Salcher M."/>
            <person name="Ghai R."/>
            <person name="Kavagutti S V."/>
        </authorList>
    </citation>
    <scope>NUCLEOTIDE SEQUENCE</scope>
</reference>
<evidence type="ECO:0000313" key="2">
    <source>
        <dbReference type="EMBL" id="CAB4129609.1"/>
    </source>
</evidence>
<organism evidence="2">
    <name type="scientific">uncultured Caudovirales phage</name>
    <dbReference type="NCBI Taxonomy" id="2100421"/>
    <lineage>
        <taxon>Viruses</taxon>
        <taxon>Duplodnaviria</taxon>
        <taxon>Heunggongvirae</taxon>
        <taxon>Uroviricota</taxon>
        <taxon>Caudoviricetes</taxon>
        <taxon>Peduoviridae</taxon>
        <taxon>Maltschvirus</taxon>
        <taxon>Maltschvirus maltsch</taxon>
    </lineage>
</organism>
<evidence type="ECO:0000256" key="1">
    <source>
        <dbReference type="SAM" id="MobiDB-lite"/>
    </source>
</evidence>
<feature type="region of interest" description="Disordered" evidence="1">
    <location>
        <begin position="1"/>
        <end position="76"/>
    </location>
</feature>
<sequence length="141" mass="15120">MSNSWWADKLGTQQPQAPRYVPQPPPVQPVQPGYAQPYQGITPNSAYPPITQQPYVDPSLEGHKLPASAMAPSRCPNCSSGNYGKMTAETAPRCYDCGYPIQQSGSGMPGVRVPTNGNTEAAKQVSTANNFNPQTIVDRIG</sequence>
<feature type="compositionally biased region" description="Polar residues" evidence="1">
    <location>
        <begin position="41"/>
        <end position="54"/>
    </location>
</feature>
<accession>A0A6J5LD04</accession>